<accession>A0ABP1QCQ7</accession>
<feature type="transmembrane region" description="Helical" evidence="1">
    <location>
        <begin position="400"/>
        <end position="419"/>
    </location>
</feature>
<evidence type="ECO:0000313" key="3">
    <source>
        <dbReference type="Proteomes" id="UP001642540"/>
    </source>
</evidence>
<dbReference type="Proteomes" id="UP001642540">
    <property type="component" value="Unassembled WGS sequence"/>
</dbReference>
<dbReference type="EMBL" id="CAXLJM020000030">
    <property type="protein sequence ID" value="CAL8098472.1"/>
    <property type="molecule type" value="Genomic_DNA"/>
</dbReference>
<comment type="caution">
    <text evidence="2">The sequence shown here is derived from an EMBL/GenBank/DDBJ whole genome shotgun (WGS) entry which is preliminary data.</text>
</comment>
<organism evidence="2 3">
    <name type="scientific">Orchesella dallaii</name>
    <dbReference type="NCBI Taxonomy" id="48710"/>
    <lineage>
        <taxon>Eukaryota</taxon>
        <taxon>Metazoa</taxon>
        <taxon>Ecdysozoa</taxon>
        <taxon>Arthropoda</taxon>
        <taxon>Hexapoda</taxon>
        <taxon>Collembola</taxon>
        <taxon>Entomobryomorpha</taxon>
        <taxon>Entomobryoidea</taxon>
        <taxon>Orchesellidae</taxon>
        <taxon>Orchesellinae</taxon>
        <taxon>Orchesella</taxon>
    </lineage>
</organism>
<feature type="transmembrane region" description="Helical" evidence="1">
    <location>
        <begin position="448"/>
        <end position="467"/>
    </location>
</feature>
<protein>
    <recommendedName>
        <fullName evidence="4">Gustatory receptor</fullName>
    </recommendedName>
</protein>
<feature type="transmembrane region" description="Helical" evidence="1">
    <location>
        <begin position="107"/>
        <end position="125"/>
    </location>
</feature>
<evidence type="ECO:0000256" key="1">
    <source>
        <dbReference type="SAM" id="Phobius"/>
    </source>
</evidence>
<evidence type="ECO:0000313" key="2">
    <source>
        <dbReference type="EMBL" id="CAL8098472.1"/>
    </source>
</evidence>
<keyword evidence="1" id="KW-0472">Membrane</keyword>
<sequence>MYSFFSQDIYKIEQNSTNETEIIPAKSPTDNGILGQIVTWKPVLYINAALESHCITLLGINHVFLFVISSSLLGVANKYREDLARYGKDVKKGIESYRRLRTKVSQINKVFEAYIIAFVAIVIPYYCEIPDVFMKYLSEEPMPSVIFYIFLNTSVLLLAAEFNSRVNQIFSEWFNKSFLCATTLNNQHERPIMVYNTKITSYRDVLESSIQLVTIKNELHSYPVALSCRFFFVTYGFLAKLASLVMHLYTLYFQIGFVMGQYVSIREMGQDVVSQYFNFFSNVASVALLLLFYKIIWFRRGDLLTIVGLTEIKIKKADLIFSVARLLAVAAMYANTFWMYIFILQNFSEEHPEYPSETELSSKRNSTNSFTWLHIVSMKPVQHLYAIFEAHCMEIYTVNYFFLLVLGSTLLGMATNYRAKLAYHGKDIKIGIELYRDLRTKVSQINKLFEVHLIVFTAVIIPLYCGIPDVLMNYLSDEPIGLVTFYGMVNTSIFVFAAEFNSQVKQNNN</sequence>
<keyword evidence="1" id="KW-1133">Transmembrane helix</keyword>
<feature type="transmembrane region" description="Helical" evidence="1">
    <location>
        <begin position="55"/>
        <end position="76"/>
    </location>
</feature>
<feature type="transmembrane region" description="Helical" evidence="1">
    <location>
        <begin position="275"/>
        <end position="298"/>
    </location>
</feature>
<feature type="transmembrane region" description="Helical" evidence="1">
    <location>
        <begin position="230"/>
        <end position="255"/>
    </location>
</feature>
<keyword evidence="3" id="KW-1185">Reference proteome</keyword>
<keyword evidence="1" id="KW-0812">Transmembrane</keyword>
<feature type="transmembrane region" description="Helical" evidence="1">
    <location>
        <begin position="145"/>
        <end position="162"/>
    </location>
</feature>
<name>A0ABP1QCQ7_9HEXA</name>
<evidence type="ECO:0008006" key="4">
    <source>
        <dbReference type="Google" id="ProtNLM"/>
    </source>
</evidence>
<feature type="transmembrane region" description="Helical" evidence="1">
    <location>
        <begin position="319"/>
        <end position="343"/>
    </location>
</feature>
<gene>
    <name evidence="2" type="ORF">ODALV1_LOCUS9948</name>
</gene>
<feature type="transmembrane region" description="Helical" evidence="1">
    <location>
        <begin position="479"/>
        <end position="498"/>
    </location>
</feature>
<reference evidence="2 3" key="1">
    <citation type="submission" date="2024-08" db="EMBL/GenBank/DDBJ databases">
        <authorList>
            <person name="Cucini C."/>
            <person name="Frati F."/>
        </authorList>
    </citation>
    <scope>NUCLEOTIDE SEQUENCE [LARGE SCALE GENOMIC DNA]</scope>
</reference>
<proteinExistence type="predicted"/>